<sequence length="326" mass="36850">MERTSPNFRNGTFHNQVPTEIMVKGTSMLKLLLKFFRKPPLVYPPAPLPSVHTDLKTTPANETAITWFGHSSYLLQDRGLNILVDPVFSSNASPVPFTVRAFQGSNVYSVKDLPDIDILIITHNHYDHLDARTIRRLRHRVKAVYTALGVGKTLTHYGIPRSLITEMDWGNRQEIAPGASLTATPARHFSGRGFRRDGSLWASFVYEKNGRKIYIGGDSGYGPHFRETGEKYGPFDIAILESGQYNTQWPNIHMNPEEAVQAGIDLQSKVIMPVHWGKFALAYHPWNEPPVRAVNSAREKGVRLTLPRIGEQVILDVSYPDAHWWE</sequence>
<organism evidence="2 3">
    <name type="scientific">Chitinophaga barathri</name>
    <dbReference type="NCBI Taxonomy" id="1647451"/>
    <lineage>
        <taxon>Bacteria</taxon>
        <taxon>Pseudomonadati</taxon>
        <taxon>Bacteroidota</taxon>
        <taxon>Chitinophagia</taxon>
        <taxon>Chitinophagales</taxon>
        <taxon>Chitinophagaceae</taxon>
        <taxon>Chitinophaga</taxon>
    </lineage>
</organism>
<comment type="caution">
    <text evidence="2">The sequence shown here is derived from an EMBL/GenBank/DDBJ whole genome shotgun (WGS) entry which is preliminary data.</text>
</comment>
<dbReference type="PIRSF" id="PIRSF038896">
    <property type="entry name" value="NAPE-PLD"/>
    <property type="match status" value="1"/>
</dbReference>
<dbReference type="GO" id="GO:0008270">
    <property type="term" value="F:zinc ion binding"/>
    <property type="evidence" value="ECO:0007669"/>
    <property type="project" value="InterPro"/>
</dbReference>
<dbReference type="InterPro" id="IPR001279">
    <property type="entry name" value="Metallo-B-lactamas"/>
</dbReference>
<dbReference type="EMBL" id="RMBX01000009">
    <property type="protein sequence ID" value="RPD39921.1"/>
    <property type="molecule type" value="Genomic_DNA"/>
</dbReference>
<dbReference type="Pfam" id="PF12706">
    <property type="entry name" value="Lactamase_B_2"/>
    <property type="match status" value="1"/>
</dbReference>
<dbReference type="GO" id="GO:0005737">
    <property type="term" value="C:cytoplasm"/>
    <property type="evidence" value="ECO:0007669"/>
    <property type="project" value="TreeGrafter"/>
</dbReference>
<keyword evidence="3" id="KW-1185">Reference proteome</keyword>
<dbReference type="Proteomes" id="UP000279089">
    <property type="component" value="Unassembled WGS sequence"/>
</dbReference>
<keyword evidence="2" id="KW-0378">Hydrolase</keyword>
<accession>A0A3N4M8X3</accession>
<dbReference type="PANTHER" id="PTHR15032:SF4">
    <property type="entry name" value="N-ACYL-PHOSPHATIDYLETHANOLAMINE-HYDROLYZING PHOSPHOLIPASE D"/>
    <property type="match status" value="1"/>
</dbReference>
<evidence type="ECO:0000313" key="2">
    <source>
        <dbReference type="EMBL" id="RPD39921.1"/>
    </source>
</evidence>
<dbReference type="SUPFAM" id="SSF56281">
    <property type="entry name" value="Metallo-hydrolase/oxidoreductase"/>
    <property type="match status" value="1"/>
</dbReference>
<dbReference type="OrthoDB" id="9805728at2"/>
<gene>
    <name evidence="2" type="ORF">EG028_17515</name>
</gene>
<evidence type="ECO:0000313" key="3">
    <source>
        <dbReference type="Proteomes" id="UP000279089"/>
    </source>
</evidence>
<dbReference type="RefSeq" id="WP_120517791.1">
    <property type="nucleotide sequence ID" value="NZ_QXZY01000010.1"/>
</dbReference>
<dbReference type="AlphaFoldDB" id="A0A3N4M8X3"/>
<evidence type="ECO:0000259" key="1">
    <source>
        <dbReference type="Pfam" id="PF12706"/>
    </source>
</evidence>
<dbReference type="InterPro" id="IPR024884">
    <property type="entry name" value="NAPE-PLD"/>
</dbReference>
<dbReference type="Gene3D" id="3.60.15.10">
    <property type="entry name" value="Ribonuclease Z/Hydroxyacylglutathione hydrolase-like"/>
    <property type="match status" value="1"/>
</dbReference>
<dbReference type="InterPro" id="IPR036866">
    <property type="entry name" value="RibonucZ/Hydroxyglut_hydro"/>
</dbReference>
<name>A0A3N4M8X3_9BACT</name>
<proteinExistence type="predicted"/>
<dbReference type="GO" id="GO:0070290">
    <property type="term" value="F:N-acylphosphatidylethanolamine-specific phospholipase D activity"/>
    <property type="evidence" value="ECO:0007669"/>
    <property type="project" value="InterPro"/>
</dbReference>
<feature type="domain" description="Metallo-beta-lactamase" evidence="1">
    <location>
        <begin position="81"/>
        <end position="276"/>
    </location>
</feature>
<protein>
    <submittedName>
        <fullName evidence="2">MBL fold metallo-hydrolase</fullName>
    </submittedName>
</protein>
<reference evidence="3" key="1">
    <citation type="submission" date="2018-11" db="EMBL/GenBank/DDBJ databases">
        <title>Chitinophaga lutea sp.nov., isolate from arsenic contaminated soil.</title>
        <authorList>
            <person name="Zong Y."/>
        </authorList>
    </citation>
    <scope>NUCLEOTIDE SEQUENCE [LARGE SCALE GENOMIC DNA]</scope>
    <source>
        <strain evidence="3">YLT18</strain>
    </source>
</reference>
<dbReference type="PANTHER" id="PTHR15032">
    <property type="entry name" value="N-ACYL-PHOSPHATIDYLETHANOLAMINE-HYDROLYZING PHOSPHOLIPASE D"/>
    <property type="match status" value="1"/>
</dbReference>